<dbReference type="AlphaFoldDB" id="A0A1E8F0G9"/>
<dbReference type="STRING" id="1121290.CLAOCE_07200"/>
<evidence type="ECO:0000313" key="3">
    <source>
        <dbReference type="Proteomes" id="UP000175744"/>
    </source>
</evidence>
<organism evidence="2 3">
    <name type="scientific">Clostridium acetireducens DSM 10703</name>
    <dbReference type="NCBI Taxonomy" id="1121290"/>
    <lineage>
        <taxon>Bacteria</taxon>
        <taxon>Bacillati</taxon>
        <taxon>Bacillota</taxon>
        <taxon>Clostridia</taxon>
        <taxon>Eubacteriales</taxon>
        <taxon>Clostridiaceae</taxon>
        <taxon>Clostridium</taxon>
    </lineage>
</organism>
<keyword evidence="3" id="KW-1185">Reference proteome</keyword>
<evidence type="ECO:0000313" key="2">
    <source>
        <dbReference type="EMBL" id="OFI06926.1"/>
    </source>
</evidence>
<accession>A0A1E8F0G9</accession>
<comment type="caution">
    <text evidence="2">The sequence shown here is derived from an EMBL/GenBank/DDBJ whole genome shotgun (WGS) entry which is preliminary data.</text>
</comment>
<dbReference type="GO" id="GO:0046870">
    <property type="term" value="F:cadmium ion binding"/>
    <property type="evidence" value="ECO:0007669"/>
    <property type="project" value="TreeGrafter"/>
</dbReference>
<dbReference type="GO" id="GO:0005507">
    <property type="term" value="F:copper ion binding"/>
    <property type="evidence" value="ECO:0007669"/>
    <property type="project" value="TreeGrafter"/>
</dbReference>
<dbReference type="InterPro" id="IPR036876">
    <property type="entry name" value="UVR_dom_sf"/>
</dbReference>
<dbReference type="Proteomes" id="UP000175744">
    <property type="component" value="Unassembled WGS sequence"/>
</dbReference>
<name>A0A1E8F0G9_9CLOT</name>
<evidence type="ECO:0000259" key="1">
    <source>
        <dbReference type="PROSITE" id="PS50151"/>
    </source>
</evidence>
<reference evidence="2 3" key="1">
    <citation type="submission" date="2016-06" db="EMBL/GenBank/DDBJ databases">
        <title>Genome sequence of Clostridium acetireducens DSM 10703.</title>
        <authorList>
            <person name="Poehlein A."/>
            <person name="Fluechter S."/>
            <person name="Duerre P."/>
            <person name="Daniel R."/>
        </authorList>
    </citation>
    <scope>NUCLEOTIDE SEQUENCE [LARGE SCALE GENOMIC DNA]</scope>
    <source>
        <strain evidence="2 3">DSM 10703</strain>
    </source>
</reference>
<dbReference type="PANTHER" id="PTHR38430:SF1">
    <property type="entry name" value="PROTEIN-ARGININE KINASE ACTIVATOR PROTEIN"/>
    <property type="match status" value="1"/>
</dbReference>
<dbReference type="PROSITE" id="PS50151">
    <property type="entry name" value="UVR"/>
    <property type="match status" value="1"/>
</dbReference>
<dbReference type="SUPFAM" id="SSF46600">
    <property type="entry name" value="C-terminal UvrC-binding domain of UvrB"/>
    <property type="match status" value="1"/>
</dbReference>
<dbReference type="GO" id="GO:0050897">
    <property type="term" value="F:cobalt ion binding"/>
    <property type="evidence" value="ECO:0007669"/>
    <property type="project" value="TreeGrafter"/>
</dbReference>
<dbReference type="Pfam" id="PF02151">
    <property type="entry name" value="UVR"/>
    <property type="match status" value="1"/>
</dbReference>
<proteinExistence type="predicted"/>
<dbReference type="PATRIC" id="fig|1121290.3.peg.731"/>
<dbReference type="InterPro" id="IPR001943">
    <property type="entry name" value="UVR_dom"/>
</dbReference>
<dbReference type="GO" id="GO:1990169">
    <property type="term" value="P:stress response to copper ion"/>
    <property type="evidence" value="ECO:0007669"/>
    <property type="project" value="TreeGrafter"/>
</dbReference>
<protein>
    <submittedName>
        <fullName evidence="2">UvrB/uvrC motif protein</fullName>
    </submittedName>
</protein>
<sequence length="175" mass="20328">MLCEFCKKNEANVHITKVINGVKKELRLCDKCAKGIQGMDFMPVIDFPSHFTFQNFLSGIMEYLNDPYEEKKSYKLFCKNCGTPYNEFRKKGLLGCSQCYDNFKSVLLPVIKRVQGNVEHTGKIPNKLGKDLIIKRKIVKLKEDLQKAIATEEYEKAAEIRDLIKEIEINEERRK</sequence>
<dbReference type="PIRSF" id="PIRSF015034">
    <property type="entry name" value="YacH"/>
    <property type="match status" value="1"/>
</dbReference>
<dbReference type="InterPro" id="IPR025542">
    <property type="entry name" value="YacH"/>
</dbReference>
<gene>
    <name evidence="2" type="ORF">CLOACE_07200</name>
</gene>
<dbReference type="PANTHER" id="PTHR38430">
    <property type="entry name" value="PROTEIN-ARGININE KINASE ACTIVATOR PROTEIN"/>
    <property type="match status" value="1"/>
</dbReference>
<dbReference type="RefSeq" id="WP_070109676.1">
    <property type="nucleotide sequence ID" value="NZ_LZFO01000007.1"/>
</dbReference>
<dbReference type="GO" id="GO:0008270">
    <property type="term" value="F:zinc ion binding"/>
    <property type="evidence" value="ECO:0007669"/>
    <property type="project" value="TreeGrafter"/>
</dbReference>
<dbReference type="GO" id="GO:1990170">
    <property type="term" value="P:stress response to cadmium ion"/>
    <property type="evidence" value="ECO:0007669"/>
    <property type="project" value="TreeGrafter"/>
</dbReference>
<dbReference type="OrthoDB" id="9788704at2"/>
<dbReference type="EMBL" id="LZFO01000007">
    <property type="protein sequence ID" value="OFI06926.1"/>
    <property type="molecule type" value="Genomic_DNA"/>
</dbReference>
<dbReference type="Gene3D" id="4.10.860.10">
    <property type="entry name" value="UVR domain"/>
    <property type="match status" value="1"/>
</dbReference>
<feature type="domain" description="UVR" evidence="1">
    <location>
        <begin position="135"/>
        <end position="170"/>
    </location>
</feature>